<keyword evidence="2" id="KW-1185">Reference proteome</keyword>
<organism evidence="1 2">
    <name type="scientific">Marmota monax</name>
    <name type="common">Woodchuck</name>
    <dbReference type="NCBI Taxonomy" id="9995"/>
    <lineage>
        <taxon>Eukaryota</taxon>
        <taxon>Metazoa</taxon>
        <taxon>Chordata</taxon>
        <taxon>Craniata</taxon>
        <taxon>Vertebrata</taxon>
        <taxon>Euteleostomi</taxon>
        <taxon>Mammalia</taxon>
        <taxon>Eutheria</taxon>
        <taxon>Euarchontoglires</taxon>
        <taxon>Glires</taxon>
        <taxon>Rodentia</taxon>
        <taxon>Sciuromorpha</taxon>
        <taxon>Sciuridae</taxon>
        <taxon>Xerinae</taxon>
        <taxon>Marmotini</taxon>
        <taxon>Marmota</taxon>
    </lineage>
</organism>
<dbReference type="EMBL" id="CABDUW010000078">
    <property type="protein sequence ID" value="VTJ57330.1"/>
    <property type="molecule type" value="Genomic_DNA"/>
</dbReference>
<dbReference type="AlphaFoldDB" id="A0A5E4AK27"/>
<gene>
    <name evidence="1" type="ORF">MONAX_5E014982</name>
</gene>
<protein>
    <submittedName>
        <fullName evidence="1">Uncharacterized protein</fullName>
    </submittedName>
</protein>
<reference evidence="1" key="1">
    <citation type="submission" date="2019-04" db="EMBL/GenBank/DDBJ databases">
        <authorList>
            <person name="Alioto T."/>
            <person name="Alioto T."/>
        </authorList>
    </citation>
    <scope>NUCLEOTIDE SEQUENCE [LARGE SCALE GENOMIC DNA]</scope>
</reference>
<accession>A0A5E4AK27</accession>
<comment type="caution">
    <text evidence="1">The sequence shown here is derived from an EMBL/GenBank/DDBJ whole genome shotgun (WGS) entry which is preliminary data.</text>
</comment>
<proteinExistence type="predicted"/>
<evidence type="ECO:0000313" key="2">
    <source>
        <dbReference type="Proteomes" id="UP000335636"/>
    </source>
</evidence>
<evidence type="ECO:0000313" key="1">
    <source>
        <dbReference type="EMBL" id="VTJ57330.1"/>
    </source>
</evidence>
<sequence>MAPIPSSALPDGTAGFQLSLCSGLIGGYLEAEAPDPVLQPCWKAENEYVTDILGATPCAFNEGWSFCSKRADDGGG</sequence>
<name>A0A5E4AK27_MARMO</name>
<dbReference type="Proteomes" id="UP000335636">
    <property type="component" value="Unassembled WGS sequence"/>
</dbReference>
<feature type="non-terminal residue" evidence="1">
    <location>
        <position position="76"/>
    </location>
</feature>